<dbReference type="InterPro" id="IPR037518">
    <property type="entry name" value="MPN"/>
</dbReference>
<protein>
    <submittedName>
        <fullName evidence="7">DNA repair protein RadC</fullName>
    </submittedName>
</protein>
<dbReference type="RefSeq" id="WP_377127773.1">
    <property type="nucleotide sequence ID" value="NZ_JBHRSD010000039.1"/>
</dbReference>
<evidence type="ECO:0000313" key="8">
    <source>
        <dbReference type="Proteomes" id="UP001595453"/>
    </source>
</evidence>
<evidence type="ECO:0000256" key="2">
    <source>
        <dbReference type="ARBA" id="ARBA00022723"/>
    </source>
</evidence>
<keyword evidence="4" id="KW-0862">Zinc</keyword>
<dbReference type="InterPro" id="IPR025657">
    <property type="entry name" value="RadC_JAB"/>
</dbReference>
<dbReference type="InterPro" id="IPR020891">
    <property type="entry name" value="UPF0758_CS"/>
</dbReference>
<dbReference type="InterPro" id="IPR001405">
    <property type="entry name" value="UPF0758"/>
</dbReference>
<keyword evidence="5" id="KW-0482">Metalloprotease</keyword>
<evidence type="ECO:0000259" key="6">
    <source>
        <dbReference type="PROSITE" id="PS50249"/>
    </source>
</evidence>
<accession>A0ABV7CP69</accession>
<dbReference type="NCBIfam" id="TIGR00608">
    <property type="entry name" value="radc"/>
    <property type="match status" value="1"/>
</dbReference>
<evidence type="ECO:0000256" key="1">
    <source>
        <dbReference type="ARBA" id="ARBA00022670"/>
    </source>
</evidence>
<organism evidence="7 8">
    <name type="scientific">Pseudoalteromonas fenneropenaei</name>
    <dbReference type="NCBI Taxonomy" id="1737459"/>
    <lineage>
        <taxon>Bacteria</taxon>
        <taxon>Pseudomonadati</taxon>
        <taxon>Pseudomonadota</taxon>
        <taxon>Gammaproteobacteria</taxon>
        <taxon>Alteromonadales</taxon>
        <taxon>Pseudoalteromonadaceae</taxon>
        <taxon>Pseudoalteromonas</taxon>
    </lineage>
</organism>
<comment type="caution">
    <text evidence="7">The sequence shown here is derived from an EMBL/GenBank/DDBJ whole genome shotgun (WGS) entry which is preliminary data.</text>
</comment>
<evidence type="ECO:0000256" key="3">
    <source>
        <dbReference type="ARBA" id="ARBA00022801"/>
    </source>
</evidence>
<dbReference type="PANTHER" id="PTHR30471">
    <property type="entry name" value="DNA REPAIR PROTEIN RADC"/>
    <property type="match status" value="1"/>
</dbReference>
<dbReference type="EMBL" id="JBHRSD010000039">
    <property type="protein sequence ID" value="MFC3034459.1"/>
    <property type="molecule type" value="Genomic_DNA"/>
</dbReference>
<keyword evidence="1" id="KW-0645">Protease</keyword>
<dbReference type="Proteomes" id="UP001595453">
    <property type="component" value="Unassembled WGS sequence"/>
</dbReference>
<dbReference type="SUPFAM" id="SSF102712">
    <property type="entry name" value="JAB1/MPN domain"/>
    <property type="match status" value="1"/>
</dbReference>
<dbReference type="PROSITE" id="PS01302">
    <property type="entry name" value="UPF0758"/>
    <property type="match status" value="1"/>
</dbReference>
<proteinExistence type="predicted"/>
<evidence type="ECO:0000313" key="7">
    <source>
        <dbReference type="EMBL" id="MFC3034459.1"/>
    </source>
</evidence>
<keyword evidence="2" id="KW-0479">Metal-binding</keyword>
<dbReference type="PANTHER" id="PTHR30471:SF3">
    <property type="entry name" value="UPF0758 PROTEIN YEES-RELATED"/>
    <property type="match status" value="1"/>
</dbReference>
<dbReference type="PROSITE" id="PS50249">
    <property type="entry name" value="MPN"/>
    <property type="match status" value="1"/>
</dbReference>
<dbReference type="CDD" id="cd08071">
    <property type="entry name" value="MPN_DUF2466"/>
    <property type="match status" value="1"/>
</dbReference>
<dbReference type="Gene3D" id="3.40.140.10">
    <property type="entry name" value="Cytidine Deaminase, domain 2"/>
    <property type="match status" value="1"/>
</dbReference>
<evidence type="ECO:0000256" key="4">
    <source>
        <dbReference type="ARBA" id="ARBA00022833"/>
    </source>
</evidence>
<keyword evidence="3" id="KW-0378">Hydrolase</keyword>
<dbReference type="Pfam" id="PF04002">
    <property type="entry name" value="RadC"/>
    <property type="match status" value="1"/>
</dbReference>
<gene>
    <name evidence="7" type="primary">radC</name>
    <name evidence="7" type="ORF">ACFOEE_18285</name>
</gene>
<feature type="domain" description="MPN" evidence="6">
    <location>
        <begin position="36"/>
        <end position="157"/>
    </location>
</feature>
<keyword evidence="8" id="KW-1185">Reference proteome</keyword>
<sequence>MTTLNSTNFAQNCINEDEMLSAASQILWNRLKRLGAIQNPLDAVEFLKTKLGALEREAFAILFLDNANQIIDYQELFHGTIASASVYPREVIKEVLKQNAANVILAHNHPSGNCEPSAADNAITAKLKHALSLIDVEILDHIIIGNGYVSFAERNLLNPK</sequence>
<name>A0ABV7CP69_9GAMM</name>
<evidence type="ECO:0000256" key="5">
    <source>
        <dbReference type="ARBA" id="ARBA00023049"/>
    </source>
</evidence>
<reference evidence="8" key="1">
    <citation type="journal article" date="2019" name="Int. J. Syst. Evol. Microbiol.">
        <title>The Global Catalogue of Microorganisms (GCM) 10K type strain sequencing project: providing services to taxonomists for standard genome sequencing and annotation.</title>
        <authorList>
            <consortium name="The Broad Institute Genomics Platform"/>
            <consortium name="The Broad Institute Genome Sequencing Center for Infectious Disease"/>
            <person name="Wu L."/>
            <person name="Ma J."/>
        </authorList>
    </citation>
    <scope>NUCLEOTIDE SEQUENCE [LARGE SCALE GENOMIC DNA]</scope>
    <source>
        <strain evidence="8">KCTC 42730</strain>
    </source>
</reference>